<protein>
    <submittedName>
        <fullName evidence="3">Uncharacterized protein</fullName>
    </submittedName>
</protein>
<feature type="chain" id="PRO_5017698861" evidence="2">
    <location>
        <begin position="28"/>
        <end position="107"/>
    </location>
</feature>
<gene>
    <name evidence="3" type="ORF">A8990_104114</name>
</gene>
<comment type="caution">
    <text evidence="3">The sequence shown here is derived from an EMBL/GenBank/DDBJ whole genome shotgun (WGS) entry which is preliminary data.</text>
</comment>
<organism evidence="3 4">
    <name type="scientific">Paenibacillus taihuensis</name>
    <dbReference type="NCBI Taxonomy" id="1156355"/>
    <lineage>
        <taxon>Bacteria</taxon>
        <taxon>Bacillati</taxon>
        <taxon>Bacillota</taxon>
        <taxon>Bacilli</taxon>
        <taxon>Bacillales</taxon>
        <taxon>Paenibacillaceae</taxon>
        <taxon>Paenibacillus</taxon>
    </lineage>
</organism>
<name>A0A3D9SPJ4_9BACL</name>
<evidence type="ECO:0000313" key="4">
    <source>
        <dbReference type="Proteomes" id="UP000256304"/>
    </source>
</evidence>
<feature type="compositionally biased region" description="Low complexity" evidence="1">
    <location>
        <begin position="32"/>
        <end position="42"/>
    </location>
</feature>
<dbReference type="AlphaFoldDB" id="A0A3D9SPJ4"/>
<evidence type="ECO:0000313" key="3">
    <source>
        <dbReference type="EMBL" id="REE91606.1"/>
    </source>
</evidence>
<feature type="region of interest" description="Disordered" evidence="1">
    <location>
        <begin position="31"/>
        <end position="94"/>
    </location>
</feature>
<dbReference type="Proteomes" id="UP000256304">
    <property type="component" value="Unassembled WGS sequence"/>
</dbReference>
<sequence length="107" mass="11522">MKRKWILAAALLTVIAAGSGTWLHAYASADKTAAPNTATTPAQEQSDGDGEYADDQEQSDGDGEQADDQEQEDNAGNQNADNDARRFRLPSGSSTCFSCLFETRITY</sequence>
<keyword evidence="2" id="KW-0732">Signal</keyword>
<feature type="signal peptide" evidence="2">
    <location>
        <begin position="1"/>
        <end position="27"/>
    </location>
</feature>
<evidence type="ECO:0000256" key="2">
    <source>
        <dbReference type="SAM" id="SignalP"/>
    </source>
</evidence>
<proteinExistence type="predicted"/>
<accession>A0A3D9SPJ4</accession>
<reference evidence="3 4" key="1">
    <citation type="submission" date="2018-08" db="EMBL/GenBank/DDBJ databases">
        <title>Genomic Encyclopedia of Type Strains, Phase III (KMG-III): the genomes of soil and plant-associated and newly described type strains.</title>
        <authorList>
            <person name="Whitman W."/>
        </authorList>
    </citation>
    <scope>NUCLEOTIDE SEQUENCE [LARGE SCALE GENOMIC DNA]</scope>
    <source>
        <strain evidence="3 4">CGMCC 1.10966</strain>
    </source>
</reference>
<feature type="compositionally biased region" description="Acidic residues" evidence="1">
    <location>
        <begin position="46"/>
        <end position="73"/>
    </location>
</feature>
<keyword evidence="4" id="KW-1185">Reference proteome</keyword>
<evidence type="ECO:0000256" key="1">
    <source>
        <dbReference type="SAM" id="MobiDB-lite"/>
    </source>
</evidence>
<dbReference type="EMBL" id="QTTN01000004">
    <property type="protein sequence ID" value="REE91606.1"/>
    <property type="molecule type" value="Genomic_DNA"/>
</dbReference>